<accession>A0A645HW24</accession>
<dbReference type="AlphaFoldDB" id="A0A645HW24"/>
<reference evidence="1" key="1">
    <citation type="submission" date="2019-08" db="EMBL/GenBank/DDBJ databases">
        <authorList>
            <person name="Kucharzyk K."/>
            <person name="Murdoch R.W."/>
            <person name="Higgins S."/>
            <person name="Loffler F."/>
        </authorList>
    </citation>
    <scope>NUCLEOTIDE SEQUENCE</scope>
</reference>
<comment type="caution">
    <text evidence="1">The sequence shown here is derived from an EMBL/GenBank/DDBJ whole genome shotgun (WGS) entry which is preliminary data.</text>
</comment>
<proteinExistence type="predicted"/>
<evidence type="ECO:0000313" key="1">
    <source>
        <dbReference type="EMBL" id="MPN40374.1"/>
    </source>
</evidence>
<dbReference type="EMBL" id="VSSQ01096750">
    <property type="protein sequence ID" value="MPN40374.1"/>
    <property type="molecule type" value="Genomic_DNA"/>
</dbReference>
<gene>
    <name evidence="1" type="ORF">SDC9_187910</name>
</gene>
<organism evidence="1">
    <name type="scientific">bioreactor metagenome</name>
    <dbReference type="NCBI Taxonomy" id="1076179"/>
    <lineage>
        <taxon>unclassified sequences</taxon>
        <taxon>metagenomes</taxon>
        <taxon>ecological metagenomes</taxon>
    </lineage>
</organism>
<sequence length="61" mass="6882">MDPIIAAYSLLGKHYLLTTNQKDFPESHFSVIETRVLVLSGKAGKHRQIVFLLKPKTLTES</sequence>
<protein>
    <recommendedName>
        <fullName evidence="2">PIN domain-containing protein</fullName>
    </recommendedName>
</protein>
<name>A0A645HW24_9ZZZZ</name>
<evidence type="ECO:0008006" key="2">
    <source>
        <dbReference type="Google" id="ProtNLM"/>
    </source>
</evidence>